<feature type="compositionally biased region" description="Basic and acidic residues" evidence="5">
    <location>
        <begin position="217"/>
        <end position="239"/>
    </location>
</feature>
<sequence>MFGGDPFGDPFTNMRRQMREMDHIMESMMEPFGMMDPFFTSRSRYGQNMIENGGQNRNRQVNHHNHIQNDMMMPLGGGLFGGGLFGGVNRLMQQMEGLSQHAMNDPNSHVYTQSTVISFDGSGGPRVVQESMRKAGDVKETRRSVQKGMDGEAEMEVGHHVGNRAHVIEKKRDKDGRVRQQQRFVNLDEDEAEVFNQEFKTRAQRNLGNLFGTGNPDRNRAIEDERKDRSRGSKSRGETSRSSQSYSDHSSGSGGSHAPIVTIPDDDDDHGDKRQSRHGSRDNYYYPNNSGPTIREISEEEADMSVPKRRKGGR</sequence>
<accession>A0A914EEG6</accession>
<dbReference type="PANTHER" id="PTHR13105">
    <property type="entry name" value="MYELOID LEUKEMIA FACTOR"/>
    <property type="match status" value="1"/>
</dbReference>
<evidence type="ECO:0000313" key="7">
    <source>
        <dbReference type="WBParaSite" id="ACRNAN_scaffold7484.g9274.t1"/>
    </source>
</evidence>
<protein>
    <submittedName>
        <fullName evidence="7">Myeloid leukemia factor</fullName>
    </submittedName>
</protein>
<evidence type="ECO:0000256" key="4">
    <source>
        <dbReference type="ARBA" id="ARBA00022553"/>
    </source>
</evidence>
<reference evidence="7" key="1">
    <citation type="submission" date="2022-11" db="UniProtKB">
        <authorList>
            <consortium name="WormBaseParasite"/>
        </authorList>
    </citation>
    <scope>IDENTIFICATION</scope>
</reference>
<organism evidence="6 7">
    <name type="scientific">Acrobeloides nanus</name>
    <dbReference type="NCBI Taxonomy" id="290746"/>
    <lineage>
        <taxon>Eukaryota</taxon>
        <taxon>Metazoa</taxon>
        <taxon>Ecdysozoa</taxon>
        <taxon>Nematoda</taxon>
        <taxon>Chromadorea</taxon>
        <taxon>Rhabditida</taxon>
        <taxon>Tylenchina</taxon>
        <taxon>Cephalobomorpha</taxon>
        <taxon>Cephaloboidea</taxon>
        <taxon>Cephalobidae</taxon>
        <taxon>Acrobeloides</taxon>
    </lineage>
</organism>
<name>A0A914EEG6_9BILA</name>
<evidence type="ECO:0000256" key="3">
    <source>
        <dbReference type="ARBA" id="ARBA00022490"/>
    </source>
</evidence>
<proteinExistence type="inferred from homology"/>
<dbReference type="Proteomes" id="UP000887540">
    <property type="component" value="Unplaced"/>
</dbReference>
<dbReference type="WBParaSite" id="ACRNAN_scaffold7484.g9274.t1">
    <property type="protein sequence ID" value="ACRNAN_scaffold7484.g9274.t1"/>
    <property type="gene ID" value="ACRNAN_scaffold7484.g9274"/>
</dbReference>
<dbReference type="InterPro" id="IPR019376">
    <property type="entry name" value="Myeloid_leukemia_factor"/>
</dbReference>
<keyword evidence="4" id="KW-0597">Phosphoprotein</keyword>
<keyword evidence="6" id="KW-1185">Reference proteome</keyword>
<evidence type="ECO:0000256" key="1">
    <source>
        <dbReference type="ARBA" id="ARBA00004496"/>
    </source>
</evidence>
<evidence type="ECO:0000256" key="2">
    <source>
        <dbReference type="ARBA" id="ARBA00008332"/>
    </source>
</evidence>
<feature type="compositionally biased region" description="Basic and acidic residues" evidence="5">
    <location>
        <begin position="131"/>
        <end position="143"/>
    </location>
</feature>
<comment type="similarity">
    <text evidence="2">Belongs to the MLF family.</text>
</comment>
<comment type="subcellular location">
    <subcellularLocation>
        <location evidence="1">Cytoplasm</location>
    </subcellularLocation>
</comment>
<dbReference type="AlphaFoldDB" id="A0A914EEG6"/>
<feature type="compositionally biased region" description="Low complexity" evidence="5">
    <location>
        <begin position="240"/>
        <end position="251"/>
    </location>
</feature>
<evidence type="ECO:0000256" key="5">
    <source>
        <dbReference type="SAM" id="MobiDB-lite"/>
    </source>
</evidence>
<dbReference type="GO" id="GO:0005737">
    <property type="term" value="C:cytoplasm"/>
    <property type="evidence" value="ECO:0007669"/>
    <property type="project" value="UniProtKB-SubCell"/>
</dbReference>
<keyword evidence="3" id="KW-0963">Cytoplasm</keyword>
<evidence type="ECO:0000313" key="6">
    <source>
        <dbReference type="Proteomes" id="UP000887540"/>
    </source>
</evidence>
<feature type="region of interest" description="Disordered" evidence="5">
    <location>
        <begin position="121"/>
        <end position="152"/>
    </location>
</feature>
<dbReference type="Pfam" id="PF10248">
    <property type="entry name" value="Mlf1IP"/>
    <property type="match status" value="1"/>
</dbReference>
<feature type="region of interest" description="Disordered" evidence="5">
    <location>
        <begin position="206"/>
        <end position="314"/>
    </location>
</feature>